<evidence type="ECO:0000256" key="9">
    <source>
        <dbReference type="ARBA" id="ARBA00023328"/>
    </source>
</evidence>
<organism evidence="13">
    <name type="scientific">Fopius arisanus</name>
    <dbReference type="NCBI Taxonomy" id="64838"/>
    <lineage>
        <taxon>Eukaryota</taxon>
        <taxon>Metazoa</taxon>
        <taxon>Ecdysozoa</taxon>
        <taxon>Arthropoda</taxon>
        <taxon>Hexapoda</taxon>
        <taxon>Insecta</taxon>
        <taxon>Pterygota</taxon>
        <taxon>Neoptera</taxon>
        <taxon>Endopterygota</taxon>
        <taxon>Hymenoptera</taxon>
        <taxon>Apocrita</taxon>
        <taxon>Ichneumonoidea</taxon>
        <taxon>Braconidae</taxon>
        <taxon>Opiinae</taxon>
        <taxon>Fopius</taxon>
    </lineage>
</organism>
<dbReference type="InterPro" id="IPR018851">
    <property type="entry name" value="Borealin_N"/>
</dbReference>
<dbReference type="Pfam" id="PF10444">
    <property type="entry name" value="Nbl1_Borealin_N"/>
    <property type="match status" value="1"/>
</dbReference>
<keyword evidence="14" id="KW-1185">Reference proteome</keyword>
<protein>
    <submittedName>
        <fullName evidence="13">Borr protein</fullName>
    </submittedName>
</protein>
<dbReference type="Gene3D" id="6.10.250.1900">
    <property type="match status" value="1"/>
</dbReference>
<feature type="compositionally biased region" description="Polar residues" evidence="10">
    <location>
        <begin position="103"/>
        <end position="118"/>
    </location>
</feature>
<accession>A0A0C9RCG4</accession>
<dbReference type="AlphaFoldDB" id="A0A0C9RCG4"/>
<dbReference type="EMBL" id="GBYB01010772">
    <property type="protein sequence ID" value="JAG80539.1"/>
    <property type="molecule type" value="Transcribed_RNA"/>
</dbReference>
<name>A0A0C9RCG4_9HYME</name>
<keyword evidence="6" id="KW-0498">Mitosis</keyword>
<evidence type="ECO:0000259" key="12">
    <source>
        <dbReference type="Pfam" id="PF10512"/>
    </source>
</evidence>
<dbReference type="InterPro" id="IPR046466">
    <property type="entry name" value="Borealin_C"/>
</dbReference>
<comment type="similarity">
    <text evidence="3">Belongs to the borealin family.</text>
</comment>
<evidence type="ECO:0000256" key="1">
    <source>
        <dbReference type="ARBA" id="ARBA00004123"/>
    </source>
</evidence>
<reference evidence="15" key="2">
    <citation type="submission" date="2025-04" db="UniProtKB">
        <authorList>
            <consortium name="RefSeq"/>
        </authorList>
    </citation>
    <scope>IDENTIFICATION</scope>
    <source>
        <strain evidence="15">USDA-PBARC FA_bdor</strain>
        <tissue evidence="15">Whole organism</tissue>
    </source>
</reference>
<evidence type="ECO:0000256" key="7">
    <source>
        <dbReference type="ARBA" id="ARBA00023242"/>
    </source>
</evidence>
<evidence type="ECO:0000256" key="6">
    <source>
        <dbReference type="ARBA" id="ARBA00022776"/>
    </source>
</evidence>
<proteinExistence type="inferred from homology"/>
<dbReference type="OrthoDB" id="6360905at2759"/>
<keyword evidence="9" id="KW-0137">Centromere</keyword>
<dbReference type="GO" id="GO:0000775">
    <property type="term" value="C:chromosome, centromeric region"/>
    <property type="evidence" value="ECO:0007669"/>
    <property type="project" value="UniProtKB-SubCell"/>
</dbReference>
<dbReference type="GO" id="GO:0051233">
    <property type="term" value="C:spindle midzone"/>
    <property type="evidence" value="ECO:0007669"/>
    <property type="project" value="TreeGrafter"/>
</dbReference>
<comment type="subcellular location">
    <subcellularLocation>
        <location evidence="2">Chromosome</location>
        <location evidence="2">Centromere</location>
    </subcellularLocation>
    <subcellularLocation>
        <location evidence="1">Nucleus</location>
    </subcellularLocation>
</comment>
<dbReference type="RefSeq" id="XP_011310516.1">
    <property type="nucleotide sequence ID" value="XM_011312214.1"/>
</dbReference>
<feature type="domain" description="Borealin N-terminal" evidence="11">
    <location>
        <begin position="23"/>
        <end position="73"/>
    </location>
</feature>
<keyword evidence="8" id="KW-0131">Cell cycle</keyword>
<gene>
    <name evidence="13" type="primary">borr</name>
    <name evidence="15" type="synonym">LOC105270958</name>
    <name evidence="13" type="ORF">g.13320</name>
</gene>
<accession>A0A9R1U809</accession>
<reference evidence="13" key="1">
    <citation type="submission" date="2015-01" db="EMBL/GenBank/DDBJ databases">
        <title>Transcriptome Assembly of Fopius arisanus.</title>
        <authorList>
            <person name="Geib S."/>
        </authorList>
    </citation>
    <scope>NUCLEOTIDE SEQUENCE</scope>
</reference>
<feature type="compositionally biased region" description="Low complexity" evidence="10">
    <location>
        <begin position="194"/>
        <end position="205"/>
    </location>
</feature>
<keyword evidence="5" id="KW-0132">Cell division</keyword>
<feature type="compositionally biased region" description="Basic and acidic residues" evidence="10">
    <location>
        <begin position="155"/>
        <end position="170"/>
    </location>
</feature>
<evidence type="ECO:0000313" key="15">
    <source>
        <dbReference type="RefSeq" id="XP_011310516.1"/>
    </source>
</evidence>
<feature type="domain" description="Borealin C-terminal" evidence="12">
    <location>
        <begin position="170"/>
        <end position="286"/>
    </location>
</feature>
<dbReference type="InterPro" id="IPR018867">
    <property type="entry name" value="Cell_div_borealin"/>
</dbReference>
<sequence>MPRTKQPRKRNSSLSLQEESDMMVKDFQMQADLRWRKVQFDFETMFNNFDNDFDLLLSKIPPEVREMTLGDLSKFLNKTDEQDYEDVSSSSEHASIRYAPPSTVKSKPQSAKRQTAVSTDDGYITESGNSRRTRVSKTGNVGRSSRKARSTSRTTTDRSPKVSTSTDKRAASASRVINKFIEPESSQKSATDFTPVTPKVKPNTPMSILRHPRQGEMVLSMQGSPILVSSIVKDQTANINVPLGDGKIISLLPTAGGLRNSLIPALDPETVRQLQTLMGHLERVIDIQ</sequence>
<evidence type="ECO:0000256" key="8">
    <source>
        <dbReference type="ARBA" id="ARBA00023306"/>
    </source>
</evidence>
<dbReference type="PANTHER" id="PTHR16040:SF7">
    <property type="entry name" value="AUSTRALIN, ISOFORM A-RELATED"/>
    <property type="match status" value="1"/>
</dbReference>
<feature type="compositionally biased region" description="Polar residues" evidence="10">
    <location>
        <begin position="126"/>
        <end position="142"/>
    </location>
</feature>
<evidence type="ECO:0000259" key="11">
    <source>
        <dbReference type="Pfam" id="PF10444"/>
    </source>
</evidence>
<dbReference type="KEGG" id="fas:105270958"/>
<dbReference type="Proteomes" id="UP000694866">
    <property type="component" value="Unplaced"/>
</dbReference>
<evidence type="ECO:0000313" key="14">
    <source>
        <dbReference type="Proteomes" id="UP000694866"/>
    </source>
</evidence>
<dbReference type="GO" id="GO:0032133">
    <property type="term" value="C:chromosome passenger complex"/>
    <property type="evidence" value="ECO:0007669"/>
    <property type="project" value="TreeGrafter"/>
</dbReference>
<dbReference type="Pfam" id="PF10512">
    <property type="entry name" value="Borealin"/>
    <property type="match status" value="1"/>
</dbReference>
<dbReference type="GO" id="GO:0051301">
    <property type="term" value="P:cell division"/>
    <property type="evidence" value="ECO:0007669"/>
    <property type="project" value="UniProtKB-KW"/>
</dbReference>
<evidence type="ECO:0000256" key="4">
    <source>
        <dbReference type="ARBA" id="ARBA00022454"/>
    </source>
</evidence>
<evidence type="ECO:0000256" key="3">
    <source>
        <dbReference type="ARBA" id="ARBA00009914"/>
    </source>
</evidence>
<dbReference type="GO" id="GO:0005634">
    <property type="term" value="C:nucleus"/>
    <property type="evidence" value="ECO:0007669"/>
    <property type="project" value="UniProtKB-SubCell"/>
</dbReference>
<dbReference type="GO" id="GO:0000070">
    <property type="term" value="P:mitotic sister chromatid segregation"/>
    <property type="evidence" value="ECO:0007669"/>
    <property type="project" value="TreeGrafter"/>
</dbReference>
<evidence type="ECO:0000256" key="10">
    <source>
        <dbReference type="SAM" id="MobiDB-lite"/>
    </source>
</evidence>
<keyword evidence="7" id="KW-0539">Nucleus</keyword>
<dbReference type="GeneID" id="105270958"/>
<feature type="region of interest" description="Disordered" evidence="10">
    <location>
        <begin position="80"/>
        <end position="206"/>
    </location>
</feature>
<dbReference type="CTD" id="34245"/>
<evidence type="ECO:0000256" key="2">
    <source>
        <dbReference type="ARBA" id="ARBA00004584"/>
    </source>
</evidence>
<dbReference type="PANTHER" id="PTHR16040">
    <property type="entry name" value="AUSTRALIN, ISOFORM A-RELATED"/>
    <property type="match status" value="1"/>
</dbReference>
<evidence type="ECO:0000313" key="13">
    <source>
        <dbReference type="EMBL" id="JAG80539.1"/>
    </source>
</evidence>
<evidence type="ECO:0000256" key="5">
    <source>
        <dbReference type="ARBA" id="ARBA00022618"/>
    </source>
</evidence>
<keyword evidence="4" id="KW-0158">Chromosome</keyword>